<evidence type="ECO:0000256" key="1">
    <source>
        <dbReference type="SAM" id="Phobius"/>
    </source>
</evidence>
<keyword evidence="1" id="KW-0472">Membrane</keyword>
<dbReference type="RefSeq" id="WP_254570305.1">
    <property type="nucleotide sequence ID" value="NZ_CP098502.1"/>
</dbReference>
<sequence length="269" mass="28602">MSPRGPQFEPDDDRPTADLAWERRWGRPVGALAVLSVVGTIAAVPVAASDVAQKVHKQTDISLLTNSGLSGSGQVAAMIIRIAAILVLIPFAIFIHRAVRDRGEESYTKWIPVLGIIAFVIVAGSTSMGFFDQRDAGRMFLHDGPHTAARAKDLVHHLNRNTAAFLNIGGGFLFGLWISLTAVETMRVGLTTRFLGLFGLGAGFTTVIGAIIAFPISSALFIAWLGSLGLLAIGYWPGGRPLAWETGKAESPLETATGGQFGRRGSEPV</sequence>
<keyword evidence="1" id="KW-1133">Transmembrane helix</keyword>
<evidence type="ECO:0008006" key="4">
    <source>
        <dbReference type="Google" id="ProtNLM"/>
    </source>
</evidence>
<evidence type="ECO:0000313" key="2">
    <source>
        <dbReference type="EMBL" id="UTI63580.1"/>
    </source>
</evidence>
<keyword evidence="1" id="KW-0812">Transmembrane</keyword>
<feature type="transmembrane region" description="Helical" evidence="1">
    <location>
        <begin position="195"/>
        <end position="214"/>
    </location>
</feature>
<feature type="transmembrane region" description="Helical" evidence="1">
    <location>
        <begin position="220"/>
        <end position="238"/>
    </location>
</feature>
<protein>
    <recommendedName>
        <fullName evidence="4">DUF4386 family protein</fullName>
    </recommendedName>
</protein>
<organism evidence="2 3">
    <name type="scientific">Paraconexibacter antarcticus</name>
    <dbReference type="NCBI Taxonomy" id="2949664"/>
    <lineage>
        <taxon>Bacteria</taxon>
        <taxon>Bacillati</taxon>
        <taxon>Actinomycetota</taxon>
        <taxon>Thermoleophilia</taxon>
        <taxon>Solirubrobacterales</taxon>
        <taxon>Paraconexibacteraceae</taxon>
        <taxon>Paraconexibacter</taxon>
    </lineage>
</organism>
<reference evidence="2 3" key="1">
    <citation type="submission" date="2022-06" db="EMBL/GenBank/DDBJ databases">
        <title>Paraconexibacter antarcticus.</title>
        <authorList>
            <person name="Kim C.S."/>
        </authorList>
    </citation>
    <scope>NUCLEOTIDE SEQUENCE [LARGE SCALE GENOMIC DNA]</scope>
    <source>
        <strain evidence="2 3">02-257</strain>
    </source>
</reference>
<accession>A0ABY5DQ41</accession>
<feature type="transmembrane region" description="Helical" evidence="1">
    <location>
        <begin position="164"/>
        <end position="183"/>
    </location>
</feature>
<name>A0ABY5DQ41_9ACTN</name>
<evidence type="ECO:0000313" key="3">
    <source>
        <dbReference type="Proteomes" id="UP001056035"/>
    </source>
</evidence>
<gene>
    <name evidence="2" type="ORF">NBH00_19830</name>
</gene>
<keyword evidence="3" id="KW-1185">Reference proteome</keyword>
<feature type="transmembrane region" description="Helical" evidence="1">
    <location>
        <begin position="107"/>
        <end position="131"/>
    </location>
</feature>
<proteinExistence type="predicted"/>
<feature type="transmembrane region" description="Helical" evidence="1">
    <location>
        <begin position="75"/>
        <end position="95"/>
    </location>
</feature>
<feature type="transmembrane region" description="Helical" evidence="1">
    <location>
        <begin position="29"/>
        <end position="48"/>
    </location>
</feature>
<dbReference type="Proteomes" id="UP001056035">
    <property type="component" value="Chromosome"/>
</dbReference>
<dbReference type="EMBL" id="CP098502">
    <property type="protein sequence ID" value="UTI63580.1"/>
    <property type="molecule type" value="Genomic_DNA"/>
</dbReference>